<organism evidence="2 3">
    <name type="scientific">Portunus trituberculatus</name>
    <name type="common">Swimming crab</name>
    <name type="synonym">Neptunus trituberculatus</name>
    <dbReference type="NCBI Taxonomy" id="210409"/>
    <lineage>
        <taxon>Eukaryota</taxon>
        <taxon>Metazoa</taxon>
        <taxon>Ecdysozoa</taxon>
        <taxon>Arthropoda</taxon>
        <taxon>Crustacea</taxon>
        <taxon>Multicrustacea</taxon>
        <taxon>Malacostraca</taxon>
        <taxon>Eumalacostraca</taxon>
        <taxon>Eucarida</taxon>
        <taxon>Decapoda</taxon>
        <taxon>Pleocyemata</taxon>
        <taxon>Brachyura</taxon>
        <taxon>Eubrachyura</taxon>
        <taxon>Portunoidea</taxon>
        <taxon>Portunidae</taxon>
        <taxon>Portuninae</taxon>
        <taxon>Portunus</taxon>
    </lineage>
</organism>
<protein>
    <submittedName>
        <fullName evidence="2">Uncharacterized protein</fullName>
    </submittedName>
</protein>
<keyword evidence="3" id="KW-1185">Reference proteome</keyword>
<evidence type="ECO:0000256" key="1">
    <source>
        <dbReference type="SAM" id="MobiDB-lite"/>
    </source>
</evidence>
<evidence type="ECO:0000313" key="2">
    <source>
        <dbReference type="EMBL" id="MPC65972.1"/>
    </source>
</evidence>
<accession>A0A5B7H4E4</accession>
<name>A0A5B7H4E4_PORTR</name>
<feature type="region of interest" description="Disordered" evidence="1">
    <location>
        <begin position="1"/>
        <end position="22"/>
    </location>
</feature>
<dbReference type="Proteomes" id="UP000324222">
    <property type="component" value="Unassembled WGS sequence"/>
</dbReference>
<sequence>MNCVRGGVPGERLKVQGGSRGSKTSVARSLVLGATSELINRRAQGKSLFIKEILRRNYRFASTIFCSSGSS</sequence>
<proteinExistence type="predicted"/>
<dbReference type="AlphaFoldDB" id="A0A5B7H4E4"/>
<gene>
    <name evidence="2" type="ORF">E2C01_060115</name>
</gene>
<evidence type="ECO:0000313" key="3">
    <source>
        <dbReference type="Proteomes" id="UP000324222"/>
    </source>
</evidence>
<comment type="caution">
    <text evidence="2">The sequence shown here is derived from an EMBL/GenBank/DDBJ whole genome shotgun (WGS) entry which is preliminary data.</text>
</comment>
<dbReference type="EMBL" id="VSRR010024102">
    <property type="protein sequence ID" value="MPC65972.1"/>
    <property type="molecule type" value="Genomic_DNA"/>
</dbReference>
<reference evidence="2 3" key="1">
    <citation type="submission" date="2019-05" db="EMBL/GenBank/DDBJ databases">
        <title>Another draft genome of Portunus trituberculatus and its Hox gene families provides insights of decapod evolution.</title>
        <authorList>
            <person name="Jeong J.-H."/>
            <person name="Song I."/>
            <person name="Kim S."/>
            <person name="Choi T."/>
            <person name="Kim D."/>
            <person name="Ryu S."/>
            <person name="Kim W."/>
        </authorList>
    </citation>
    <scope>NUCLEOTIDE SEQUENCE [LARGE SCALE GENOMIC DNA]</scope>
    <source>
        <tissue evidence="2">Muscle</tissue>
    </source>
</reference>